<dbReference type="InParanoid" id="E8QXE9"/>
<evidence type="ECO:0000313" key="1">
    <source>
        <dbReference type="EMBL" id="ADV61990.1"/>
    </source>
</evidence>
<dbReference type="EMBL" id="CP002353">
    <property type="protein sequence ID" value="ADV61990.1"/>
    <property type="molecule type" value="Genomic_DNA"/>
</dbReference>
<dbReference type="STRING" id="575540.Isop_1405"/>
<dbReference type="eggNOG" id="ENOG502ZZTQ">
    <property type="taxonomic scope" value="Bacteria"/>
</dbReference>
<name>E8QXE9_ISOPI</name>
<accession>E8QXE9</accession>
<reference key="1">
    <citation type="submission" date="2010-11" db="EMBL/GenBank/DDBJ databases">
        <title>The complete sequence of chromosome of Isophaera pallida ATCC 43644.</title>
        <authorList>
            <consortium name="US DOE Joint Genome Institute (JGI-PGF)"/>
            <person name="Lucas S."/>
            <person name="Copeland A."/>
            <person name="Lapidus A."/>
            <person name="Bruce D."/>
            <person name="Goodwin L."/>
            <person name="Pitluck S."/>
            <person name="Kyrpides N."/>
            <person name="Mavromatis K."/>
            <person name="Pagani I."/>
            <person name="Ivanova N."/>
            <person name="Saunders E."/>
            <person name="Brettin T."/>
            <person name="Detter J.C."/>
            <person name="Han C."/>
            <person name="Tapia R."/>
            <person name="Land M."/>
            <person name="Hauser L."/>
            <person name="Markowitz V."/>
            <person name="Cheng J.-F."/>
            <person name="Hugenholtz P."/>
            <person name="Woyke T."/>
            <person name="Wu D."/>
            <person name="Eisen J.A."/>
        </authorList>
    </citation>
    <scope>NUCLEOTIDE SEQUENCE</scope>
    <source>
        <strain>ATCC 43644</strain>
    </source>
</reference>
<keyword evidence="2" id="KW-1185">Reference proteome</keyword>
<sequence length="430" mass="47039">MSSPHDDPALTKLMERLTSEWTIHGPSATLENLARDLERMRTYRQALETLLLQARLELGLPAIIDEGGLGCDVPETTRAAYEQRYVAAVRRVGHAVLAAGDLVNAWPYFRLIGEPEPIREALEQDRWLASGSTTVVQDDDPAASDQREQHAEAQFNRLVEIALYEGAHPARGWQFILERHGLCAAITAFDQLPPDRKVRGRCAGLLAIRLREQLRGGLIHELERRGATIPDSARQVGAPLAPLWVGRPELFADDAYHIDLSHLAATVRLAPLSDDPQALSAAIDLADYGTKLAAPFQQSGDPPFEALYPDHALYLRGLLGDDPDAVERAIAWLEDRLPTPPPSSFIEALPAQALARLLIRHDRLLDAARLAATYLYGVPETALTVPTPAQLCLRAGPQGVALLVELARTHHDLPLLAAALALSNAPNHND</sequence>
<dbReference type="HOGENOM" id="CLU_683147_0_0_0"/>
<dbReference type="RefSeq" id="WP_013564278.1">
    <property type="nucleotide sequence ID" value="NC_014962.1"/>
</dbReference>
<dbReference type="AlphaFoldDB" id="E8QXE9"/>
<proteinExistence type="predicted"/>
<reference evidence="1 2" key="2">
    <citation type="journal article" date="2011" name="Stand. Genomic Sci.">
        <title>Complete genome sequence of Isosphaera pallida type strain (IS1B).</title>
        <authorList>
            <consortium name="US DOE Joint Genome Institute (JGI-PGF)"/>
            <person name="Goker M."/>
            <person name="Cleland D."/>
            <person name="Saunders E."/>
            <person name="Lapidus A."/>
            <person name="Nolan M."/>
            <person name="Lucas S."/>
            <person name="Hammon N."/>
            <person name="Deshpande S."/>
            <person name="Cheng J.F."/>
            <person name="Tapia R."/>
            <person name="Han C."/>
            <person name="Goodwin L."/>
            <person name="Pitluck S."/>
            <person name="Liolios K."/>
            <person name="Pagani I."/>
            <person name="Ivanova N."/>
            <person name="Mavromatis K."/>
            <person name="Pati A."/>
            <person name="Chen A."/>
            <person name="Palaniappan K."/>
            <person name="Land M."/>
            <person name="Hauser L."/>
            <person name="Chang Y.J."/>
            <person name="Jeffries C.D."/>
            <person name="Detter J.C."/>
            <person name="Beck B."/>
            <person name="Woyke T."/>
            <person name="Bristow J."/>
            <person name="Eisen J.A."/>
            <person name="Markowitz V."/>
            <person name="Hugenholtz P."/>
            <person name="Kyrpides N.C."/>
            <person name="Klenk H.P."/>
        </authorList>
    </citation>
    <scope>NUCLEOTIDE SEQUENCE [LARGE SCALE GENOMIC DNA]</scope>
    <source>
        <strain evidence="2">ATCC 43644 / DSM 9630 / IS1B</strain>
    </source>
</reference>
<organism evidence="1 2">
    <name type="scientific">Isosphaera pallida (strain ATCC 43644 / DSM 9630 / IS1B)</name>
    <dbReference type="NCBI Taxonomy" id="575540"/>
    <lineage>
        <taxon>Bacteria</taxon>
        <taxon>Pseudomonadati</taxon>
        <taxon>Planctomycetota</taxon>
        <taxon>Planctomycetia</taxon>
        <taxon>Isosphaerales</taxon>
        <taxon>Isosphaeraceae</taxon>
        <taxon>Isosphaera</taxon>
    </lineage>
</organism>
<evidence type="ECO:0000313" key="2">
    <source>
        <dbReference type="Proteomes" id="UP000008631"/>
    </source>
</evidence>
<gene>
    <name evidence="1" type="ordered locus">Isop_1405</name>
</gene>
<dbReference type="OrthoDB" id="255759at2"/>
<dbReference type="KEGG" id="ipa:Isop_1405"/>
<protein>
    <submittedName>
        <fullName evidence="1">Uncharacterized protein</fullName>
    </submittedName>
</protein>
<dbReference type="Proteomes" id="UP000008631">
    <property type="component" value="Chromosome"/>
</dbReference>